<proteinExistence type="predicted"/>
<evidence type="ECO:0000313" key="2">
    <source>
        <dbReference type="Proteomes" id="UP000070700"/>
    </source>
</evidence>
<reference evidence="1 2" key="1">
    <citation type="submission" date="2015-10" db="EMBL/GenBank/DDBJ databases">
        <title>Full genome of DAOMC 229536 Phialocephala scopiformis, a fungal endophyte of spruce producing the potent anti-insectan compound rugulosin.</title>
        <authorList>
            <consortium name="DOE Joint Genome Institute"/>
            <person name="Walker A.K."/>
            <person name="Frasz S.L."/>
            <person name="Seifert K.A."/>
            <person name="Miller J.D."/>
            <person name="Mondo S.J."/>
            <person name="Labutti K."/>
            <person name="Lipzen A."/>
            <person name="Dockter R."/>
            <person name="Kennedy M."/>
            <person name="Grigoriev I.V."/>
            <person name="Spatafora J.W."/>
        </authorList>
    </citation>
    <scope>NUCLEOTIDE SEQUENCE [LARGE SCALE GENOMIC DNA]</scope>
    <source>
        <strain evidence="1 2">CBS 120377</strain>
    </source>
</reference>
<keyword evidence="2" id="KW-1185">Reference proteome</keyword>
<gene>
    <name evidence="1" type="ORF">LY89DRAFT_429259</name>
</gene>
<sequence>MISSMILLDSKQRQDIIKKFVDAILNELPRVPSTLHDYPQSRKLFQGRFQILLKCYSDQVKADAGRGARKQATKQIRFLRRDITRHFEQTIKVNGVNLKSQRIYPIIVKQAEQINLSEKTWAQKVDDWKVLLASEDPVYQKADNDLYDTKLPSSHIEAFSIADRGSLSCPGSLYEFIDTDSSSESEVIEIVHTTSGEDRDIYEFLTTHQAFQVLLVQLQGLVERYYGNQMVVVQNRVLDSLRSPLTKDNPNSGSHSAMFCLDWDVLAFLQEQYPAGLAQDLGSVLTITGQASDAYMSTIRNYLEYAWPQCPLALLEALQGAITKYAEEETSRSIFFSLPKSGIIVSILEKSILVTGSEDFVVTMAQQIAWFVSACQASPTGLGTSYVSINESASRFGLPLRTFIVSAEIEFLTTDDPGSCWNEVVGRSTIATGFPIPERLHSDKGLEVQLEVMAGLGGVTVATEFDGGYLLKARSIAFVPVERKGNSVQWHLVKTDAKRIMYRDIAEICPVRLLVDVLDQESLTSTRAFLGWCSGSINTLGTNIANYSGVGFSNANKPSGRVVALTGISVGFSHIVTGQASFAFGQHNGPYTASAPYWYLDVLEAAKDIHVIIQDMEQRRAWQTDGERAILHMILHNQAMNLQEIKGKLVELQKADSRSPSSVRAAMIQNANTVVMNDLHMDKREVSDKLFRDLVGDMYTRLEGLEGNAEKVTLAGIELKLDWRRRVQGFEYKDLVQKKHKMFIKRAELRKTCGQ</sequence>
<dbReference type="InParanoid" id="A0A194XLR1"/>
<organism evidence="1 2">
    <name type="scientific">Mollisia scopiformis</name>
    <name type="common">Conifer needle endophyte fungus</name>
    <name type="synonym">Phialocephala scopiformis</name>
    <dbReference type="NCBI Taxonomy" id="149040"/>
    <lineage>
        <taxon>Eukaryota</taxon>
        <taxon>Fungi</taxon>
        <taxon>Dikarya</taxon>
        <taxon>Ascomycota</taxon>
        <taxon>Pezizomycotina</taxon>
        <taxon>Leotiomycetes</taxon>
        <taxon>Helotiales</taxon>
        <taxon>Mollisiaceae</taxon>
        <taxon>Mollisia</taxon>
    </lineage>
</organism>
<dbReference type="GeneID" id="28817184"/>
<dbReference type="Proteomes" id="UP000070700">
    <property type="component" value="Unassembled WGS sequence"/>
</dbReference>
<dbReference type="EMBL" id="KQ947408">
    <property type="protein sequence ID" value="KUJ21185.1"/>
    <property type="molecule type" value="Genomic_DNA"/>
</dbReference>
<dbReference type="AlphaFoldDB" id="A0A194XLR1"/>
<accession>A0A194XLR1</accession>
<name>A0A194XLR1_MOLSC</name>
<dbReference type="KEGG" id="psco:LY89DRAFT_429259"/>
<protein>
    <submittedName>
        <fullName evidence="1">Uncharacterized protein</fullName>
    </submittedName>
</protein>
<evidence type="ECO:0000313" key="1">
    <source>
        <dbReference type="EMBL" id="KUJ21185.1"/>
    </source>
</evidence>
<dbReference type="RefSeq" id="XP_018075540.1">
    <property type="nucleotide sequence ID" value="XM_018207458.1"/>
</dbReference>
<dbReference type="OrthoDB" id="1577640at2759"/>